<dbReference type="Proteomes" id="UP000613740">
    <property type="component" value="Unassembled WGS sequence"/>
</dbReference>
<evidence type="ECO:0000313" key="2">
    <source>
        <dbReference type="EMBL" id="KAG2433521.1"/>
    </source>
</evidence>
<feature type="compositionally biased region" description="Low complexity" evidence="1">
    <location>
        <begin position="79"/>
        <end position="94"/>
    </location>
</feature>
<feature type="region of interest" description="Disordered" evidence="1">
    <location>
        <begin position="796"/>
        <end position="824"/>
    </location>
</feature>
<feature type="compositionally biased region" description="Low complexity" evidence="1">
    <location>
        <begin position="237"/>
        <end position="252"/>
    </location>
</feature>
<gene>
    <name evidence="2" type="ORF">HYH02_012639</name>
</gene>
<accession>A0A835T8I2</accession>
<dbReference type="AlphaFoldDB" id="A0A835T8I2"/>
<evidence type="ECO:0000313" key="3">
    <source>
        <dbReference type="Proteomes" id="UP000613740"/>
    </source>
</evidence>
<protein>
    <submittedName>
        <fullName evidence="2">Uncharacterized protein</fullName>
    </submittedName>
</protein>
<name>A0A835T8I2_9CHLO</name>
<feature type="compositionally biased region" description="Low complexity" evidence="1">
    <location>
        <begin position="34"/>
        <end position="53"/>
    </location>
</feature>
<feature type="compositionally biased region" description="Low complexity" evidence="1">
    <location>
        <begin position="801"/>
        <end position="819"/>
    </location>
</feature>
<dbReference type="EMBL" id="JAEHOD010000062">
    <property type="protein sequence ID" value="KAG2433521.1"/>
    <property type="molecule type" value="Genomic_DNA"/>
</dbReference>
<comment type="caution">
    <text evidence="2">The sequence shown here is derived from an EMBL/GenBank/DDBJ whole genome shotgun (WGS) entry which is preliminary data.</text>
</comment>
<evidence type="ECO:0000256" key="1">
    <source>
        <dbReference type="SAM" id="MobiDB-lite"/>
    </source>
</evidence>
<feature type="compositionally biased region" description="Gly residues" evidence="1">
    <location>
        <begin position="95"/>
        <end position="105"/>
    </location>
</feature>
<feature type="compositionally biased region" description="Acidic residues" evidence="1">
    <location>
        <begin position="117"/>
        <end position="138"/>
    </location>
</feature>
<reference evidence="2" key="1">
    <citation type="journal article" date="2020" name="bioRxiv">
        <title>Comparative genomics of Chlamydomonas.</title>
        <authorList>
            <person name="Craig R.J."/>
            <person name="Hasan A.R."/>
            <person name="Ness R.W."/>
            <person name="Keightley P.D."/>
        </authorList>
    </citation>
    <scope>NUCLEOTIDE SEQUENCE</scope>
    <source>
        <strain evidence="2">CCAP 11/173</strain>
    </source>
</reference>
<feature type="compositionally biased region" description="Low complexity" evidence="1">
    <location>
        <begin position="481"/>
        <end position="494"/>
    </location>
</feature>
<organism evidence="2 3">
    <name type="scientific">Chlamydomonas schloesseri</name>
    <dbReference type="NCBI Taxonomy" id="2026947"/>
    <lineage>
        <taxon>Eukaryota</taxon>
        <taxon>Viridiplantae</taxon>
        <taxon>Chlorophyta</taxon>
        <taxon>core chlorophytes</taxon>
        <taxon>Chlorophyceae</taxon>
        <taxon>CS clade</taxon>
        <taxon>Chlamydomonadales</taxon>
        <taxon>Chlamydomonadaceae</taxon>
        <taxon>Chlamydomonas</taxon>
    </lineage>
</organism>
<feature type="region of interest" description="Disordered" evidence="1">
    <location>
        <begin position="79"/>
        <end position="155"/>
    </location>
</feature>
<proteinExistence type="predicted"/>
<keyword evidence="3" id="KW-1185">Reference proteome</keyword>
<feature type="compositionally biased region" description="Basic and acidic residues" evidence="1">
    <location>
        <begin position="1"/>
        <end position="12"/>
    </location>
</feature>
<feature type="region of interest" description="Disordered" evidence="1">
    <location>
        <begin position="476"/>
        <end position="520"/>
    </location>
</feature>
<feature type="region of interest" description="Disordered" evidence="1">
    <location>
        <begin position="178"/>
        <end position="252"/>
    </location>
</feature>
<sequence>MDLETRLAELRNDPSGAGSPLSYAQAPLPGGAGPSHSPCGQPSPSGGSLTLPSAAGGRHAPVPRRASFIAATIMRASAAAVASSSNQVHPAPGGAVCGGGSGGGTAMPPPRARAEEDSGDGGDAEGDDGDDLLLDTDENGAAVGPGPGPVASGRLSGVLHSHLGAGVSGAGGGVGGASAPLLAPPGGAPPDRRFPMRRSSLGDMRPTGGAAGSSRGLVPTGVPRRSSLDIQRPPPVTVAAPVSPAGAGRAPSSAALPAVSRAEAAAAAAANAAGTSATSAVLMSPRTFSGSQAAPSPQAPGAEAAAVAVSDELTDVQSHFLPSVNGPPASGYRRAFASEQHVWVQRDGSGGDSTGPVLAVASTSQAGAASGSAAVAAVHAAPASGAQASCSGGVFPSGLSTRFAGVPVLPSGAGSTAAGAGAGAGAGTRKEHDVDDPIIAAAAAAYWESAAAAEAAKRSSMAGAAGGRVGSCAVRGGHGHGASSPGAGDGSSSSCNGGLPPPQQHFQYQPPHASSPQHDIGAAAAAEEPAGAAAATAAASSLGSGGTSGTLRFCRLAAAPPALGMPGTGLSAARTTGTRSGQRPRRLSFETYAMSAPPLGLGLGCNEAGIDVDGPSPPGLEGAGGQAWAVPVGAAAPRAAKSSSVSRLAVTRSCATPFGGAAAAGPTSGSSGPLLNTHHVGASNAYIAASASAATGRRSSLELKVASPLLPAASGPAPSGGGSSPPGGVSSAHAYAAGSAAASGMAAATGSHSNMPTSLGSPGGGFGGYGGIGTAAWPASPGSMLAAGAAGAAALVPTRHSQAAGSQSQPQPQAPSPVAHGARSGLVRQLKSMGAWRNN</sequence>
<feature type="region of interest" description="Disordered" evidence="1">
    <location>
        <begin position="564"/>
        <end position="586"/>
    </location>
</feature>
<feature type="region of interest" description="Disordered" evidence="1">
    <location>
        <begin position="1"/>
        <end position="60"/>
    </location>
</feature>